<dbReference type="EMBL" id="LUGH01000051">
    <property type="protein sequence ID" value="OBZ90385.1"/>
    <property type="molecule type" value="Genomic_DNA"/>
</dbReference>
<dbReference type="InParanoid" id="A0A1C7NMS3"/>
<keyword evidence="1" id="KW-0812">Transmembrane</keyword>
<sequence>MCAIESFLRLHIAKDLKITDVLVLSFVIINFDLSVIAVSFDLDYLDIASKASSTVDSKRQFLAFYLLCNECKRIKTNVISY</sequence>
<evidence type="ECO:0000313" key="2">
    <source>
        <dbReference type="EMBL" id="OBZ90385.1"/>
    </source>
</evidence>
<protein>
    <submittedName>
        <fullName evidence="2">Uncharacterized protein</fullName>
    </submittedName>
</protein>
<accession>A0A1C7NMS3</accession>
<evidence type="ECO:0000256" key="1">
    <source>
        <dbReference type="SAM" id="Phobius"/>
    </source>
</evidence>
<dbReference type="Proteomes" id="UP000093000">
    <property type="component" value="Unassembled WGS sequence"/>
</dbReference>
<dbReference type="AlphaFoldDB" id="A0A1C7NMS3"/>
<keyword evidence="1" id="KW-1133">Transmembrane helix</keyword>
<keyword evidence="1" id="KW-0472">Membrane</keyword>
<gene>
    <name evidence="2" type="ORF">A0J61_01556</name>
</gene>
<feature type="transmembrane region" description="Helical" evidence="1">
    <location>
        <begin position="21"/>
        <end position="40"/>
    </location>
</feature>
<organism evidence="2 3">
    <name type="scientific">Choanephora cucurbitarum</name>
    <dbReference type="NCBI Taxonomy" id="101091"/>
    <lineage>
        <taxon>Eukaryota</taxon>
        <taxon>Fungi</taxon>
        <taxon>Fungi incertae sedis</taxon>
        <taxon>Mucoromycota</taxon>
        <taxon>Mucoromycotina</taxon>
        <taxon>Mucoromycetes</taxon>
        <taxon>Mucorales</taxon>
        <taxon>Mucorineae</taxon>
        <taxon>Choanephoraceae</taxon>
        <taxon>Choanephoroideae</taxon>
        <taxon>Choanephora</taxon>
    </lineage>
</organism>
<keyword evidence="3" id="KW-1185">Reference proteome</keyword>
<reference evidence="2 3" key="1">
    <citation type="submission" date="2016-03" db="EMBL/GenBank/DDBJ databases">
        <title>Choanephora cucurbitarum.</title>
        <authorList>
            <person name="Min B."/>
            <person name="Park H."/>
            <person name="Park J.-H."/>
            <person name="Shin H.-D."/>
            <person name="Choi I.-G."/>
        </authorList>
    </citation>
    <scope>NUCLEOTIDE SEQUENCE [LARGE SCALE GENOMIC DNA]</scope>
    <source>
        <strain evidence="2 3">KUS-F28377</strain>
    </source>
</reference>
<comment type="caution">
    <text evidence="2">The sequence shown here is derived from an EMBL/GenBank/DDBJ whole genome shotgun (WGS) entry which is preliminary data.</text>
</comment>
<evidence type="ECO:0000313" key="3">
    <source>
        <dbReference type="Proteomes" id="UP000093000"/>
    </source>
</evidence>
<name>A0A1C7NMS3_9FUNG</name>
<proteinExistence type="predicted"/>